<proteinExistence type="predicted"/>
<evidence type="ECO:0000313" key="2">
    <source>
        <dbReference type="EMBL" id="GJD89030.1"/>
    </source>
</evidence>
<reference evidence="2" key="1">
    <citation type="journal article" date="2016" name="Front. Microbiol.">
        <title>Genome Sequence of the Piezophilic, Mesophilic Sulfate-Reducing Bacterium Desulfovibrio indicus J2T.</title>
        <authorList>
            <person name="Cao J."/>
            <person name="Maignien L."/>
            <person name="Shao Z."/>
            <person name="Alain K."/>
            <person name="Jebbar M."/>
        </authorList>
    </citation>
    <scope>NUCLEOTIDE SEQUENCE</scope>
    <source>
        <strain evidence="2">DSM 16372</strain>
    </source>
</reference>
<dbReference type="PROSITE" id="PS51257">
    <property type="entry name" value="PROKAR_LIPOPROTEIN"/>
    <property type="match status" value="1"/>
</dbReference>
<keyword evidence="3" id="KW-1185">Reference proteome</keyword>
<accession>A0AAV4ZKP5</accession>
<name>A0AAV4ZKP5_9HYPH</name>
<gene>
    <name evidence="2" type="ORF">BHAOGJBA_2555</name>
</gene>
<feature type="signal peptide" evidence="1">
    <location>
        <begin position="1"/>
        <end position="23"/>
    </location>
</feature>
<dbReference type="EMBL" id="BPQO01000009">
    <property type="protein sequence ID" value="GJD89030.1"/>
    <property type="molecule type" value="Genomic_DNA"/>
</dbReference>
<dbReference type="RefSeq" id="WP_066923777.1">
    <property type="nucleotide sequence ID" value="NZ_BPQO01000009.1"/>
</dbReference>
<evidence type="ECO:0000256" key="1">
    <source>
        <dbReference type="SAM" id="SignalP"/>
    </source>
</evidence>
<reference evidence="2" key="2">
    <citation type="submission" date="2021-08" db="EMBL/GenBank/DDBJ databases">
        <authorList>
            <person name="Tani A."/>
            <person name="Ola A."/>
            <person name="Ogura Y."/>
            <person name="Katsura K."/>
            <person name="Hayashi T."/>
        </authorList>
    </citation>
    <scope>NUCLEOTIDE SEQUENCE</scope>
    <source>
        <strain evidence="2">DSM 16372</strain>
    </source>
</reference>
<comment type="caution">
    <text evidence="2">The sequence shown here is derived from an EMBL/GenBank/DDBJ whole genome shotgun (WGS) entry which is preliminary data.</text>
</comment>
<organism evidence="2 3">
    <name type="scientific">Methylobacterium hispanicum</name>
    <dbReference type="NCBI Taxonomy" id="270350"/>
    <lineage>
        <taxon>Bacteria</taxon>
        <taxon>Pseudomonadati</taxon>
        <taxon>Pseudomonadota</taxon>
        <taxon>Alphaproteobacteria</taxon>
        <taxon>Hyphomicrobiales</taxon>
        <taxon>Methylobacteriaceae</taxon>
        <taxon>Methylobacterium</taxon>
    </lineage>
</organism>
<keyword evidence="1" id="KW-0732">Signal</keyword>
<evidence type="ECO:0008006" key="4">
    <source>
        <dbReference type="Google" id="ProtNLM"/>
    </source>
</evidence>
<dbReference type="Proteomes" id="UP001055247">
    <property type="component" value="Unassembled WGS sequence"/>
</dbReference>
<protein>
    <recommendedName>
        <fullName evidence="4">Lipoprotein</fullName>
    </recommendedName>
</protein>
<evidence type="ECO:0000313" key="3">
    <source>
        <dbReference type="Proteomes" id="UP001055247"/>
    </source>
</evidence>
<dbReference type="AlphaFoldDB" id="A0AAV4ZKP5"/>
<feature type="chain" id="PRO_5043338244" description="Lipoprotein" evidence="1">
    <location>
        <begin position="24"/>
        <end position="71"/>
    </location>
</feature>
<sequence length="71" mass="7372">MRRLNLPAALLAALALGAVAACAPNPIVARDPIPAPGPQDAFVCDSRPMPLNTFRTNCDPVAPEPVLRAKG</sequence>